<organism evidence="1 2">
    <name type="scientific">Adiantum capillus-veneris</name>
    <name type="common">Maidenhair fern</name>
    <dbReference type="NCBI Taxonomy" id="13818"/>
    <lineage>
        <taxon>Eukaryota</taxon>
        <taxon>Viridiplantae</taxon>
        <taxon>Streptophyta</taxon>
        <taxon>Embryophyta</taxon>
        <taxon>Tracheophyta</taxon>
        <taxon>Polypodiopsida</taxon>
        <taxon>Polypodiidae</taxon>
        <taxon>Polypodiales</taxon>
        <taxon>Pteridineae</taxon>
        <taxon>Pteridaceae</taxon>
        <taxon>Vittarioideae</taxon>
        <taxon>Adiantum</taxon>
    </lineage>
</organism>
<proteinExistence type="predicted"/>
<accession>A0A9D4Z2P9</accession>
<comment type="caution">
    <text evidence="1">The sequence shown here is derived from an EMBL/GenBank/DDBJ whole genome shotgun (WGS) entry which is preliminary data.</text>
</comment>
<dbReference type="EMBL" id="JABFUD020000024">
    <property type="protein sequence ID" value="KAI5059933.1"/>
    <property type="molecule type" value="Genomic_DNA"/>
</dbReference>
<dbReference type="AlphaFoldDB" id="A0A9D4Z2P9"/>
<keyword evidence="2" id="KW-1185">Reference proteome</keyword>
<dbReference type="Proteomes" id="UP000886520">
    <property type="component" value="Chromosome 24"/>
</dbReference>
<evidence type="ECO:0000313" key="2">
    <source>
        <dbReference type="Proteomes" id="UP000886520"/>
    </source>
</evidence>
<evidence type="ECO:0000313" key="1">
    <source>
        <dbReference type="EMBL" id="KAI5059933.1"/>
    </source>
</evidence>
<name>A0A9D4Z2P9_ADICA</name>
<dbReference type="OrthoDB" id="5958943at2759"/>
<reference evidence="1" key="1">
    <citation type="submission" date="2021-01" db="EMBL/GenBank/DDBJ databases">
        <title>Adiantum capillus-veneris genome.</title>
        <authorList>
            <person name="Fang Y."/>
            <person name="Liao Q."/>
        </authorList>
    </citation>
    <scope>NUCLEOTIDE SEQUENCE</scope>
    <source>
        <strain evidence="1">H3</strain>
        <tissue evidence="1">Leaf</tissue>
    </source>
</reference>
<dbReference type="SUPFAM" id="SSF56104">
    <property type="entry name" value="SAICAR synthase-like"/>
    <property type="match status" value="1"/>
</dbReference>
<sequence length="84" mass="9184">MLRPAAHQVAGHQAGVGKVGPLIDGAGKFYKPLQDGERGEREKRFYEHFSADMNVPSNIKAFFPCFYGAKKVEGLDGSGFIDIL</sequence>
<protein>
    <submittedName>
        <fullName evidence="1">Uncharacterized protein</fullName>
    </submittedName>
</protein>
<gene>
    <name evidence="1" type="ORF">GOP47_0024353</name>
</gene>